<proteinExistence type="predicted"/>
<dbReference type="Pfam" id="PF05013">
    <property type="entry name" value="FGase"/>
    <property type="match status" value="1"/>
</dbReference>
<dbReference type="Proteomes" id="UP000283786">
    <property type="component" value="Chromosome"/>
</dbReference>
<dbReference type="OrthoDB" id="8716700at2"/>
<dbReference type="InterPro" id="IPR010247">
    <property type="entry name" value="HutG_amidohyd"/>
</dbReference>
<dbReference type="InterPro" id="IPR007709">
    <property type="entry name" value="N-FG_amidohydro"/>
</dbReference>
<evidence type="ECO:0000313" key="1">
    <source>
        <dbReference type="EMBL" id="QPM91663.1"/>
    </source>
</evidence>
<organism evidence="1 2">
    <name type="scientific">Pseudooceanicola algae</name>
    <dbReference type="NCBI Taxonomy" id="1537215"/>
    <lineage>
        <taxon>Bacteria</taxon>
        <taxon>Pseudomonadati</taxon>
        <taxon>Pseudomonadota</taxon>
        <taxon>Alphaproteobacteria</taxon>
        <taxon>Rhodobacterales</taxon>
        <taxon>Paracoccaceae</taxon>
        <taxon>Pseudooceanicola</taxon>
    </lineage>
</organism>
<dbReference type="RefSeq" id="WP_119839298.1">
    <property type="nucleotide sequence ID" value="NZ_CP060436.1"/>
</dbReference>
<evidence type="ECO:0000313" key="2">
    <source>
        <dbReference type="Proteomes" id="UP000283786"/>
    </source>
</evidence>
<protein>
    <submittedName>
        <fullName evidence="1">Uncharacterized protein</fullName>
    </submittedName>
</protein>
<dbReference type="AlphaFoldDB" id="A0A418SG58"/>
<dbReference type="EMBL" id="CP060436">
    <property type="protein sequence ID" value="QPM91663.1"/>
    <property type="molecule type" value="Genomic_DNA"/>
</dbReference>
<keyword evidence="2" id="KW-1185">Reference proteome</keyword>
<dbReference type="NCBIfam" id="TIGR02017">
    <property type="entry name" value="hutG_amidohyd"/>
    <property type="match status" value="1"/>
</dbReference>
<dbReference type="Gene3D" id="3.40.630.40">
    <property type="entry name" value="Zn-dependent exopeptidases"/>
    <property type="match status" value="1"/>
</dbReference>
<accession>A0A418SG58</accession>
<dbReference type="SUPFAM" id="SSF53187">
    <property type="entry name" value="Zn-dependent exopeptidases"/>
    <property type="match status" value="1"/>
</dbReference>
<dbReference type="KEGG" id="palw:PSAL_029180"/>
<reference evidence="1 2" key="1">
    <citation type="submission" date="2020-08" db="EMBL/GenBank/DDBJ databases">
        <title>Genome sequence of Rhodobacteraceae bacterium Lw-13e.</title>
        <authorList>
            <person name="Poehlein A."/>
            <person name="Wolter L."/>
            <person name="Daniel R."/>
            <person name="Brinkhoff T."/>
        </authorList>
    </citation>
    <scope>NUCLEOTIDE SEQUENCE [LARGE SCALE GENOMIC DNA]</scope>
    <source>
        <strain evidence="1 2">Lw-13e</strain>
    </source>
</reference>
<gene>
    <name evidence="1" type="ORF">PSAL_029180</name>
</gene>
<name>A0A418SG58_9RHOB</name>
<sequence length="271" mass="29460">MRPVDSFAGDGPLVLGLPHCGTHVPDDILARFNPTGAALADTDWHVDRLYRDLLPGVSWARANFHRYVIDANRDPEGVSLYPGQNTTGLCPTTDFEGAPIYLPGQEPDADEITARLHAWHAPYHAALRGLIDRALAKHGVAILFDCHSIRSEIAFLFDGVLPDLNLGTNDGKSCAAPLQEAVTLVMRKAEGFSGVVNGRFKGGWTTRHYGQPGTGVHAIQLELAQKTHLAQEAAPFDYDTEKAARLRPVLQAMLEQLQALAPHLEEGKSHG</sequence>